<dbReference type="Proteomes" id="UP000077755">
    <property type="component" value="Chromosome 6"/>
</dbReference>
<evidence type="ECO:0000256" key="3">
    <source>
        <dbReference type="ARBA" id="ARBA00023163"/>
    </source>
</evidence>
<dbReference type="PROSITE" id="PS50110">
    <property type="entry name" value="RESPONSE_REGULATORY"/>
    <property type="match status" value="1"/>
</dbReference>
<feature type="compositionally biased region" description="Gly residues" evidence="5">
    <location>
        <begin position="11"/>
        <end position="20"/>
    </location>
</feature>
<evidence type="ECO:0000256" key="4">
    <source>
        <dbReference type="PROSITE-ProRule" id="PRU00169"/>
    </source>
</evidence>
<dbReference type="InterPro" id="IPR011006">
    <property type="entry name" value="CheY-like_superfamily"/>
</dbReference>
<dbReference type="Gene3D" id="3.40.50.2300">
    <property type="match status" value="1"/>
</dbReference>
<protein>
    <recommendedName>
        <fullName evidence="6">Response regulatory domain-containing protein</fullName>
    </recommendedName>
</protein>
<reference evidence="7" key="2">
    <citation type="submission" date="2022-03" db="EMBL/GenBank/DDBJ databases">
        <title>Draft title - Genomic analysis of global carrot germplasm unveils the trajectory of domestication and the origin of high carotenoid orange carrot.</title>
        <authorList>
            <person name="Iorizzo M."/>
            <person name="Ellison S."/>
            <person name="Senalik D."/>
            <person name="Macko-Podgorni A."/>
            <person name="Grzebelus D."/>
            <person name="Bostan H."/>
            <person name="Rolling W."/>
            <person name="Curaba J."/>
            <person name="Simon P."/>
        </authorList>
    </citation>
    <scope>NUCLEOTIDE SEQUENCE</scope>
    <source>
        <tissue evidence="7">Leaf</tissue>
    </source>
</reference>
<sequence length="177" mass="19493">MDKGKNKAGMSEGGSSGGSGINTDCQKSNKLRILLYDADVESSQQCSSLLRQCSSNYQVKAVFSANEVMNALNSSCTTPGFEIDIILAEASLLVSTGGSHLLRYITQSNDLKHIPVIMMFEEDDVSMIFKGLGFGATDYIMKPLGVTDVLNLWDRIHKRKTSHYISMRMRPITCQNI</sequence>
<dbReference type="PANTHER" id="PTHR43874:SF192">
    <property type="entry name" value="TWO-COMPONENT RESPONSE REGULATOR-LIKE APRR1"/>
    <property type="match status" value="1"/>
</dbReference>
<accession>A0AAF1B5E9</accession>
<dbReference type="SUPFAM" id="SSF52172">
    <property type="entry name" value="CheY-like"/>
    <property type="match status" value="1"/>
</dbReference>
<evidence type="ECO:0000259" key="6">
    <source>
        <dbReference type="PROSITE" id="PS50110"/>
    </source>
</evidence>
<organism evidence="7 8">
    <name type="scientific">Daucus carota subsp. sativus</name>
    <name type="common">Carrot</name>
    <dbReference type="NCBI Taxonomy" id="79200"/>
    <lineage>
        <taxon>Eukaryota</taxon>
        <taxon>Viridiplantae</taxon>
        <taxon>Streptophyta</taxon>
        <taxon>Embryophyta</taxon>
        <taxon>Tracheophyta</taxon>
        <taxon>Spermatophyta</taxon>
        <taxon>Magnoliopsida</taxon>
        <taxon>eudicotyledons</taxon>
        <taxon>Gunneridae</taxon>
        <taxon>Pentapetalae</taxon>
        <taxon>asterids</taxon>
        <taxon>campanulids</taxon>
        <taxon>Apiales</taxon>
        <taxon>Apiaceae</taxon>
        <taxon>Apioideae</taxon>
        <taxon>Scandiceae</taxon>
        <taxon>Daucinae</taxon>
        <taxon>Daucus</taxon>
        <taxon>Daucus sect. Daucus</taxon>
    </lineage>
</organism>
<feature type="region of interest" description="Disordered" evidence="5">
    <location>
        <begin position="1"/>
        <end position="22"/>
    </location>
</feature>
<keyword evidence="8" id="KW-1185">Reference proteome</keyword>
<evidence type="ECO:0000313" key="7">
    <source>
        <dbReference type="EMBL" id="WOH05318.1"/>
    </source>
</evidence>
<dbReference type="PANTHER" id="PTHR43874">
    <property type="entry name" value="TWO-COMPONENT RESPONSE REGULATOR"/>
    <property type="match status" value="1"/>
</dbReference>
<keyword evidence="1" id="KW-0902">Two-component regulatory system</keyword>
<name>A0AAF1B5E9_DAUCS</name>
<feature type="domain" description="Response regulatory" evidence="6">
    <location>
        <begin position="32"/>
        <end position="157"/>
    </location>
</feature>
<dbReference type="InterPro" id="IPR001789">
    <property type="entry name" value="Sig_transdc_resp-reg_receiver"/>
</dbReference>
<evidence type="ECO:0000256" key="1">
    <source>
        <dbReference type="ARBA" id="ARBA00023012"/>
    </source>
</evidence>
<gene>
    <name evidence="7" type="ORF">DCAR_0624734</name>
</gene>
<dbReference type="GO" id="GO:0000160">
    <property type="term" value="P:phosphorelay signal transduction system"/>
    <property type="evidence" value="ECO:0007669"/>
    <property type="project" value="UniProtKB-KW"/>
</dbReference>
<keyword evidence="3" id="KW-0804">Transcription</keyword>
<evidence type="ECO:0000313" key="8">
    <source>
        <dbReference type="Proteomes" id="UP000077755"/>
    </source>
</evidence>
<dbReference type="Pfam" id="PF00072">
    <property type="entry name" value="Response_reg"/>
    <property type="match status" value="1"/>
</dbReference>
<dbReference type="InterPro" id="IPR045279">
    <property type="entry name" value="ARR-like"/>
</dbReference>
<comment type="caution">
    <text evidence="4">Lacks conserved residue(s) required for the propagation of feature annotation.</text>
</comment>
<reference evidence="7" key="1">
    <citation type="journal article" date="2016" name="Nat. Genet.">
        <title>A high-quality carrot genome assembly provides new insights into carotenoid accumulation and asterid genome evolution.</title>
        <authorList>
            <person name="Iorizzo M."/>
            <person name="Ellison S."/>
            <person name="Senalik D."/>
            <person name="Zeng P."/>
            <person name="Satapoomin P."/>
            <person name="Huang J."/>
            <person name="Bowman M."/>
            <person name="Iovene M."/>
            <person name="Sanseverino W."/>
            <person name="Cavagnaro P."/>
            <person name="Yildiz M."/>
            <person name="Macko-Podgorni A."/>
            <person name="Moranska E."/>
            <person name="Grzebelus E."/>
            <person name="Grzebelus D."/>
            <person name="Ashrafi H."/>
            <person name="Zheng Z."/>
            <person name="Cheng S."/>
            <person name="Spooner D."/>
            <person name="Van Deynze A."/>
            <person name="Simon P."/>
        </authorList>
    </citation>
    <scope>NUCLEOTIDE SEQUENCE</scope>
    <source>
        <tissue evidence="7">Leaf</tissue>
    </source>
</reference>
<evidence type="ECO:0000256" key="2">
    <source>
        <dbReference type="ARBA" id="ARBA00023015"/>
    </source>
</evidence>
<dbReference type="GO" id="GO:0009736">
    <property type="term" value="P:cytokinin-activated signaling pathway"/>
    <property type="evidence" value="ECO:0007669"/>
    <property type="project" value="InterPro"/>
</dbReference>
<evidence type="ECO:0000256" key="5">
    <source>
        <dbReference type="SAM" id="MobiDB-lite"/>
    </source>
</evidence>
<dbReference type="EMBL" id="CP093348">
    <property type="protein sequence ID" value="WOH05318.1"/>
    <property type="molecule type" value="Genomic_DNA"/>
</dbReference>
<proteinExistence type="predicted"/>
<dbReference type="AlphaFoldDB" id="A0AAF1B5E9"/>
<keyword evidence="2" id="KW-0805">Transcription regulation</keyword>